<comment type="cofactor">
    <cofactor evidence="1">
        <name>Mg(2+)</name>
        <dbReference type="ChEBI" id="CHEBI:18420"/>
    </cofactor>
</comment>
<keyword evidence="11" id="KW-0449">Lipoprotein</keyword>
<dbReference type="AlphaFoldDB" id="A0A1I4UAV5"/>
<evidence type="ECO:0000256" key="2">
    <source>
        <dbReference type="ARBA" id="ARBA00011955"/>
    </source>
</evidence>
<organism evidence="11 12">
    <name type="scientific">Methanolobus profundi</name>
    <dbReference type="NCBI Taxonomy" id="487685"/>
    <lineage>
        <taxon>Archaea</taxon>
        <taxon>Methanobacteriati</taxon>
        <taxon>Methanobacteriota</taxon>
        <taxon>Stenosarchaea group</taxon>
        <taxon>Methanomicrobia</taxon>
        <taxon>Methanosarcinales</taxon>
        <taxon>Methanosarcinaceae</taxon>
        <taxon>Methanolobus</taxon>
    </lineage>
</organism>
<evidence type="ECO:0000256" key="4">
    <source>
        <dbReference type="ARBA" id="ARBA00022630"/>
    </source>
</evidence>
<dbReference type="InterPro" id="IPR024932">
    <property type="entry name" value="ApbE"/>
</dbReference>
<keyword evidence="5" id="KW-0808">Transferase</keyword>
<dbReference type="PANTHER" id="PTHR30040:SF2">
    <property type="entry name" value="FAD:PROTEIN FMN TRANSFERASE"/>
    <property type="match status" value="1"/>
</dbReference>
<evidence type="ECO:0000256" key="7">
    <source>
        <dbReference type="ARBA" id="ARBA00022827"/>
    </source>
</evidence>
<dbReference type="PANTHER" id="PTHR30040">
    <property type="entry name" value="THIAMINE BIOSYNTHESIS LIPOPROTEIN APBE"/>
    <property type="match status" value="1"/>
</dbReference>
<sequence length="340" mass="37163">MRYKTVAIVLIAFFTVLFMIDHVSDLGPADPIEDQSYSQTRSLMDTTITISVVGNNETHALEVIDNAFEKMYYVDEIMNNYDNDSEIAVLNKESAVYDADQELIYVINRSKYYSEVSGGAFDISIQPILSLWASKYSPGGTYLDPTPEEINETLELVNHSAILVEGNNIILEEDMAITLGGVAKGYAVDLAIDSMMNDGITSGFVNAGGDGRYIGTKPDGSMWRVGLQNPEKSEDAVTIMDIQDMAVATSGNYERYFSDAAKVSHIADPRTGYSSQNLISATVITDTAMDADALATAVFVLGENDGMEMIEELEGVECLLITPDKNIVRSSGFSGYEIKE</sequence>
<keyword evidence="12" id="KW-1185">Reference proteome</keyword>
<keyword evidence="6" id="KW-0479">Metal-binding</keyword>
<dbReference type="Pfam" id="PF02424">
    <property type="entry name" value="ApbE"/>
    <property type="match status" value="1"/>
</dbReference>
<dbReference type="RefSeq" id="WP_091937735.1">
    <property type="nucleotide sequence ID" value="NZ_FOUJ01000006.1"/>
</dbReference>
<gene>
    <name evidence="11" type="ORF">SAMN04488696_2671</name>
</gene>
<accession>A0A1I4UAV5</accession>
<dbReference type="GO" id="GO:0016740">
    <property type="term" value="F:transferase activity"/>
    <property type="evidence" value="ECO:0007669"/>
    <property type="project" value="UniProtKB-KW"/>
</dbReference>
<dbReference type="SUPFAM" id="SSF143631">
    <property type="entry name" value="ApbE-like"/>
    <property type="match status" value="1"/>
</dbReference>
<comment type="catalytic activity">
    <reaction evidence="10">
        <text>L-threonyl-[protein] + FAD = FMN-L-threonyl-[protein] + AMP + H(+)</text>
        <dbReference type="Rhea" id="RHEA:36847"/>
        <dbReference type="Rhea" id="RHEA-COMP:11060"/>
        <dbReference type="Rhea" id="RHEA-COMP:11061"/>
        <dbReference type="ChEBI" id="CHEBI:15378"/>
        <dbReference type="ChEBI" id="CHEBI:30013"/>
        <dbReference type="ChEBI" id="CHEBI:57692"/>
        <dbReference type="ChEBI" id="CHEBI:74257"/>
        <dbReference type="ChEBI" id="CHEBI:456215"/>
        <dbReference type="EC" id="2.7.1.180"/>
    </reaction>
</comment>
<dbReference type="GO" id="GO:0046872">
    <property type="term" value="F:metal ion binding"/>
    <property type="evidence" value="ECO:0007669"/>
    <property type="project" value="UniProtKB-KW"/>
</dbReference>
<evidence type="ECO:0000256" key="10">
    <source>
        <dbReference type="ARBA" id="ARBA00048540"/>
    </source>
</evidence>
<dbReference type="STRING" id="487685.SAMN04488696_2671"/>
<dbReference type="OrthoDB" id="176613at2157"/>
<dbReference type="PIRSF" id="PIRSF006268">
    <property type="entry name" value="ApbE"/>
    <property type="match status" value="1"/>
</dbReference>
<evidence type="ECO:0000256" key="6">
    <source>
        <dbReference type="ARBA" id="ARBA00022723"/>
    </source>
</evidence>
<evidence type="ECO:0000313" key="11">
    <source>
        <dbReference type="EMBL" id="SFM86129.1"/>
    </source>
</evidence>
<evidence type="ECO:0000256" key="8">
    <source>
        <dbReference type="ARBA" id="ARBA00022842"/>
    </source>
</evidence>
<keyword evidence="4" id="KW-0285">Flavoprotein</keyword>
<reference evidence="12" key="1">
    <citation type="submission" date="2016-10" db="EMBL/GenBank/DDBJ databases">
        <authorList>
            <person name="Varghese N."/>
            <person name="Submissions S."/>
        </authorList>
    </citation>
    <scope>NUCLEOTIDE SEQUENCE [LARGE SCALE GENOMIC DNA]</scope>
    <source>
        <strain evidence="12">Mob M</strain>
    </source>
</reference>
<evidence type="ECO:0000313" key="12">
    <source>
        <dbReference type="Proteomes" id="UP000198535"/>
    </source>
</evidence>
<evidence type="ECO:0000256" key="5">
    <source>
        <dbReference type="ARBA" id="ARBA00022679"/>
    </source>
</evidence>
<name>A0A1I4UAV5_9EURY</name>
<keyword evidence="7" id="KW-0274">FAD</keyword>
<protein>
    <recommendedName>
        <fullName evidence="3">FAD:protein FMN transferase</fullName>
        <ecNumber evidence="2">2.7.1.180</ecNumber>
    </recommendedName>
    <alternativeName>
        <fullName evidence="9">Flavin transferase</fullName>
    </alternativeName>
</protein>
<evidence type="ECO:0000256" key="1">
    <source>
        <dbReference type="ARBA" id="ARBA00001946"/>
    </source>
</evidence>
<dbReference type="EC" id="2.7.1.180" evidence="2"/>
<dbReference type="Gene3D" id="3.10.520.10">
    <property type="entry name" value="ApbE-like domains"/>
    <property type="match status" value="1"/>
</dbReference>
<dbReference type="InterPro" id="IPR003374">
    <property type="entry name" value="ApbE-like_sf"/>
</dbReference>
<evidence type="ECO:0000256" key="3">
    <source>
        <dbReference type="ARBA" id="ARBA00016337"/>
    </source>
</evidence>
<dbReference type="EMBL" id="FOUJ01000006">
    <property type="protein sequence ID" value="SFM86129.1"/>
    <property type="molecule type" value="Genomic_DNA"/>
</dbReference>
<evidence type="ECO:0000256" key="9">
    <source>
        <dbReference type="ARBA" id="ARBA00031306"/>
    </source>
</evidence>
<keyword evidence="8" id="KW-0460">Magnesium</keyword>
<proteinExistence type="predicted"/>
<dbReference type="Proteomes" id="UP000198535">
    <property type="component" value="Unassembled WGS sequence"/>
</dbReference>